<name>A0A0N4VN05_ENTVE</name>
<evidence type="ECO:0000313" key="3">
    <source>
        <dbReference type="Proteomes" id="UP000274131"/>
    </source>
</evidence>
<evidence type="ECO:0000313" key="4">
    <source>
        <dbReference type="WBParaSite" id="EVEC_0001235101-mRNA-1"/>
    </source>
</evidence>
<dbReference type="EMBL" id="UXUI01012276">
    <property type="protein sequence ID" value="VDD96800.1"/>
    <property type="molecule type" value="Genomic_DNA"/>
</dbReference>
<feature type="compositionally biased region" description="Low complexity" evidence="1">
    <location>
        <begin position="199"/>
        <end position="213"/>
    </location>
</feature>
<accession>A0A0N4VN05</accession>
<dbReference type="WBParaSite" id="EVEC_0001235101-mRNA-1">
    <property type="protein sequence ID" value="EVEC_0001235101-mRNA-1"/>
    <property type="gene ID" value="EVEC_0001235101"/>
</dbReference>
<feature type="region of interest" description="Disordered" evidence="1">
    <location>
        <begin position="194"/>
        <end position="269"/>
    </location>
</feature>
<reference evidence="4" key="1">
    <citation type="submission" date="2017-02" db="UniProtKB">
        <authorList>
            <consortium name="WormBaseParasite"/>
        </authorList>
    </citation>
    <scope>IDENTIFICATION</scope>
</reference>
<feature type="compositionally biased region" description="Polar residues" evidence="1">
    <location>
        <begin position="245"/>
        <end position="269"/>
    </location>
</feature>
<dbReference type="AlphaFoldDB" id="A0A0N4VN05"/>
<sequence length="269" mass="29215">MEPESDEYNDKKFEEEACKLVNSTLNSIKLSAEEVDTIQQSDLNHNQNFPQPIVDSDESRIITFSGPNFSEQNEEKDNIKFTETSKETKDLMTLDDQPNLTGGPVGWTIEDKCKNVIENHKDSDQHVSQLDSLPTPTVLMKTAEVTDAVDADKEFVEQTPEVAPESLLPTQLTLDEMSPSALPDPSEVIAAKVAPSTSPTPAEIIAAEAAGSISPPPSPAKHDEIPTHSSIPVKHSKVAQEDVAHNNSALLNGTPKVSNLTTPSAVRQK</sequence>
<evidence type="ECO:0000256" key="1">
    <source>
        <dbReference type="SAM" id="MobiDB-lite"/>
    </source>
</evidence>
<protein>
    <submittedName>
        <fullName evidence="4">PAM2 domain-containing protein</fullName>
    </submittedName>
</protein>
<organism evidence="4">
    <name type="scientific">Enterobius vermicularis</name>
    <name type="common">Human pinworm</name>
    <dbReference type="NCBI Taxonomy" id="51028"/>
    <lineage>
        <taxon>Eukaryota</taxon>
        <taxon>Metazoa</taxon>
        <taxon>Ecdysozoa</taxon>
        <taxon>Nematoda</taxon>
        <taxon>Chromadorea</taxon>
        <taxon>Rhabditida</taxon>
        <taxon>Spirurina</taxon>
        <taxon>Oxyuridomorpha</taxon>
        <taxon>Oxyuroidea</taxon>
        <taxon>Oxyuridae</taxon>
        <taxon>Enterobius</taxon>
    </lineage>
</organism>
<gene>
    <name evidence="2" type="ORF">EVEC_LOCUS11551</name>
</gene>
<dbReference type="Proteomes" id="UP000274131">
    <property type="component" value="Unassembled WGS sequence"/>
</dbReference>
<proteinExistence type="predicted"/>
<keyword evidence="3" id="KW-1185">Reference proteome</keyword>
<evidence type="ECO:0000313" key="2">
    <source>
        <dbReference type="EMBL" id="VDD96800.1"/>
    </source>
</evidence>
<reference evidence="2 3" key="2">
    <citation type="submission" date="2018-10" db="EMBL/GenBank/DDBJ databases">
        <authorList>
            <consortium name="Pathogen Informatics"/>
        </authorList>
    </citation>
    <scope>NUCLEOTIDE SEQUENCE [LARGE SCALE GENOMIC DNA]</scope>
</reference>